<name>A0ABV9Y066_9PSEU</name>
<gene>
    <name evidence="3" type="ORF">ACFPFM_13635</name>
</gene>
<dbReference type="PANTHER" id="PTHR22576">
    <property type="entry name" value="MUCOSA ASSOCIATED LYMPHOID TISSUE LYMPHOMA TRANSLOCATION PROTEIN 1/PARACASPASE"/>
    <property type="match status" value="1"/>
</dbReference>
<dbReference type="RefSeq" id="WP_344033898.1">
    <property type="nucleotide sequence ID" value="NZ_BAAAKE010000001.1"/>
</dbReference>
<evidence type="ECO:0000259" key="1">
    <source>
        <dbReference type="Pfam" id="PF24401"/>
    </source>
</evidence>
<feature type="domain" description="wHTH-Hsp90 Na associated" evidence="2">
    <location>
        <begin position="1100"/>
        <end position="1152"/>
    </location>
</feature>
<protein>
    <recommendedName>
        <fullName evidence="5">Caspase domain-containing protein</fullName>
    </recommendedName>
</protein>
<comment type="caution">
    <text evidence="3">The sequence shown here is derived from an EMBL/GenBank/DDBJ whole genome shotgun (WGS) entry which is preliminary data.</text>
</comment>
<feature type="domain" description="wHTH-Hsp90 Na associated" evidence="2">
    <location>
        <begin position="1165"/>
        <end position="1215"/>
    </location>
</feature>
<evidence type="ECO:0000313" key="3">
    <source>
        <dbReference type="EMBL" id="MFC5054794.1"/>
    </source>
</evidence>
<feature type="domain" description="wHTH-Hsp90 Na associated" evidence="2">
    <location>
        <begin position="1341"/>
        <end position="1394"/>
    </location>
</feature>
<keyword evidence="4" id="KW-1185">Reference proteome</keyword>
<dbReference type="Pfam" id="PF24401">
    <property type="entry name" value="iHD-CE"/>
    <property type="match status" value="1"/>
</dbReference>
<dbReference type="EMBL" id="JBHSJB010000011">
    <property type="protein sequence ID" value="MFC5054794.1"/>
    <property type="molecule type" value="Genomic_DNA"/>
</dbReference>
<feature type="domain" description="iHD-CE" evidence="1">
    <location>
        <begin position="256"/>
        <end position="593"/>
    </location>
</feature>
<dbReference type="PRINTS" id="PR00775">
    <property type="entry name" value="HEATSHOCK90"/>
</dbReference>
<evidence type="ECO:0000259" key="2">
    <source>
        <dbReference type="Pfam" id="PF24410"/>
    </source>
</evidence>
<accession>A0ABV9Y066</accession>
<dbReference type="InterPro" id="IPR036890">
    <property type="entry name" value="HATPase_C_sf"/>
</dbReference>
<reference evidence="4" key="1">
    <citation type="journal article" date="2019" name="Int. J. Syst. Evol. Microbiol.">
        <title>The Global Catalogue of Microorganisms (GCM) 10K type strain sequencing project: providing services to taxonomists for standard genome sequencing and annotation.</title>
        <authorList>
            <consortium name="The Broad Institute Genomics Platform"/>
            <consortium name="The Broad Institute Genome Sequencing Center for Infectious Disease"/>
            <person name="Wu L."/>
            <person name="Ma J."/>
        </authorList>
    </citation>
    <scope>NUCLEOTIDE SEQUENCE [LARGE SCALE GENOMIC DNA]</scope>
    <source>
        <strain evidence="4">KCTC 12848</strain>
    </source>
</reference>
<dbReference type="InterPro" id="IPR056506">
    <property type="entry name" value="iHD-CE"/>
</dbReference>
<dbReference type="Pfam" id="PF24410">
    <property type="entry name" value="wHTH-HSP90_Na-assoc"/>
    <property type="match status" value="6"/>
</dbReference>
<dbReference type="InterPro" id="IPR052039">
    <property type="entry name" value="Caspase-related_regulators"/>
</dbReference>
<evidence type="ECO:0008006" key="5">
    <source>
        <dbReference type="Google" id="ProtNLM"/>
    </source>
</evidence>
<evidence type="ECO:0000313" key="4">
    <source>
        <dbReference type="Proteomes" id="UP001595833"/>
    </source>
</evidence>
<sequence length="1469" mass="160588">MGGFRALLVGVPHYDDEGIPPLPFIEPELAQLGRTLDSAGYEVVVHDHGKTDGDRIDQAVERFCRDAGPGENLLILVSGHGMHRNGLDYLIPSSANTQSRKFAEKCVPIDFKEHVEGSRCGDVLVIVDACREGMHLQEKGPYYGAEWSEGKKEAVAGRAVAYLYACSAGEYARYVDTELESYSILTRAFTEVATGGTGPARLDAVMAAVREKVEELSARHGLPPQRVQLFGDVGRTGQFVVFDRPDGAGADGGRSWLKAVQEHPAWRLAAQDDEVKEATGELVGRWAGVAARCAPALAEDPWWDDELAVRTSDRLGWLLTHVINEGKLALSDGTRPLSASEAALLVVFPFAHQAFWAAHTASAVFEDPEFERFAQNYPRLLQRIARATERGEPRAVADIRWWLRHRRLANRGDLYEPSGVVAALGALDTDNRLLAENLTPWRLGRLFRSQRMTPSEVVRSDAPTALKAECTLATATPQEQHLREQVMALLLGVARLLAIDPADLPPVVAEHLGIADGVDLEQLRATVQGSSWVRPRRSRTCVLNAECAHQAVDHALVEHTARVTTTLQQIDTLDITALEDLPAHASADEVRAARLPTGRYAYDGQGFQFRLADDRIQELLMGKQLYGDPDLAVRELYQNALDACRYRRARSEHLRLAGRQGAIRFEQGVDELGRPYLDCVDNGIGMGRRELTEVFSNAGVRFADLPEFIEEKAAWDREGIEFHANSRFGIGVLSYFMIADEMTVTTCRLDRRGRPGKLLEVHVPGPGALSRIQDLGPGADAGTRVRLLLRPDHAGLSCVQVLTSVLWLSEFAVDAVDRTRQVSWAPGVLFPATLTTRKANPRDPEPIVLPSSPAVWWCNTRGAILADGIWAGEDSDHVVVDLVGARTPKLTVDRREMVGLDQHAVDRLIAGGVADLVAHGARFHNHAWLEVLARRRPGVADAIVELASSEGVPWQVGDTPIDLRRTGCFLGDLPIFGGLFSRQADGEVPDLPEAILRWRLTRWVRDGLIPGLTCEPDALPVARPSDTRLLAVYPDQGVRLPATAFPRSQGAEWLPIKATVPLGHVVTVARRLERTPEEVAERLTAFGYAVASIPPSTVISSEDLRLMSQDLDGVPPWLPPDEVVPLGHLLDSATRFSLPTTEIGRRLGLLGYEAPPAELATALVPGDEVLLRRQPGGTYWLRSGETVPISHVARKALETGRAAADVVARLRFLGYRVPHLSATSEVMDEDLAMLSEVDQRQLATGEVSPTAIAVAAEASGRSIHEVAERFAALGYRVPEHVRSLPDTLYDLLRRALPNTSGTTPIGGVVAAALATGISTHDAVSRLGAIGYRVADFDHGVPPTPEDVFLLSRDLDGLAPWLSADTVPPGHVLRAARNLRWTVHRVVDRLTRFGHRCDVIDADVSPSHDDLRLISGDLDGAAPWLDLGTPVTVRHLLRAATALRKPVHEVAERLFQLGFQLPEGIRPSKG</sequence>
<proteinExistence type="predicted"/>
<dbReference type="SUPFAM" id="SSF55874">
    <property type="entry name" value="ATPase domain of HSP90 chaperone/DNA topoisomerase II/histidine kinase"/>
    <property type="match status" value="1"/>
</dbReference>
<dbReference type="PANTHER" id="PTHR22576:SF37">
    <property type="entry name" value="MUCOSA-ASSOCIATED LYMPHOID TISSUE LYMPHOMA TRANSLOCATION PROTEIN 1"/>
    <property type="match status" value="1"/>
</dbReference>
<dbReference type="Gene3D" id="3.30.565.10">
    <property type="entry name" value="Histidine kinase-like ATPase, C-terminal domain"/>
    <property type="match status" value="1"/>
</dbReference>
<organism evidence="3 4">
    <name type="scientific">Saccharothrix xinjiangensis</name>
    <dbReference type="NCBI Taxonomy" id="204798"/>
    <lineage>
        <taxon>Bacteria</taxon>
        <taxon>Bacillati</taxon>
        <taxon>Actinomycetota</taxon>
        <taxon>Actinomycetes</taxon>
        <taxon>Pseudonocardiales</taxon>
        <taxon>Pseudonocardiaceae</taxon>
        <taxon>Saccharothrix</taxon>
    </lineage>
</organism>
<dbReference type="Proteomes" id="UP001595833">
    <property type="component" value="Unassembled WGS sequence"/>
</dbReference>
<feature type="domain" description="wHTH-Hsp90 Na associated" evidence="2">
    <location>
        <begin position="1050"/>
        <end position="1088"/>
    </location>
</feature>
<feature type="domain" description="wHTH-Hsp90 Na associated" evidence="2">
    <location>
        <begin position="1226"/>
        <end position="1275"/>
    </location>
</feature>
<dbReference type="InterPro" id="IPR020575">
    <property type="entry name" value="Hsp90_N"/>
</dbReference>
<dbReference type="InterPro" id="IPR056507">
    <property type="entry name" value="wHTH-HSP90_Na-assoc"/>
</dbReference>
<feature type="domain" description="wHTH-Hsp90 Na associated" evidence="2">
    <location>
        <begin position="1405"/>
        <end position="1458"/>
    </location>
</feature>
<dbReference type="Gene3D" id="3.40.50.1460">
    <property type="match status" value="1"/>
</dbReference>